<evidence type="ECO:0000313" key="2">
    <source>
        <dbReference type="EMBL" id="KAL0056488.1"/>
    </source>
</evidence>
<feature type="chain" id="PRO_5046658000" evidence="1">
    <location>
        <begin position="17"/>
        <end position="102"/>
    </location>
</feature>
<feature type="non-terminal residue" evidence="2">
    <location>
        <position position="102"/>
    </location>
</feature>
<dbReference type="EMBL" id="JBBXMP010001871">
    <property type="protein sequence ID" value="KAL0056488.1"/>
    <property type="molecule type" value="Genomic_DNA"/>
</dbReference>
<keyword evidence="3" id="KW-1185">Reference proteome</keyword>
<organism evidence="2 3">
    <name type="scientific">Marasmius tenuissimus</name>
    <dbReference type="NCBI Taxonomy" id="585030"/>
    <lineage>
        <taxon>Eukaryota</taxon>
        <taxon>Fungi</taxon>
        <taxon>Dikarya</taxon>
        <taxon>Basidiomycota</taxon>
        <taxon>Agaricomycotina</taxon>
        <taxon>Agaricomycetes</taxon>
        <taxon>Agaricomycetidae</taxon>
        <taxon>Agaricales</taxon>
        <taxon>Marasmiineae</taxon>
        <taxon>Marasmiaceae</taxon>
        <taxon>Marasmius</taxon>
    </lineage>
</organism>
<protein>
    <submittedName>
        <fullName evidence="2">Uncharacterized protein</fullName>
    </submittedName>
</protein>
<accession>A0ABR2Z5J1</accession>
<evidence type="ECO:0000313" key="3">
    <source>
        <dbReference type="Proteomes" id="UP001437256"/>
    </source>
</evidence>
<keyword evidence="1" id="KW-0732">Signal</keyword>
<name>A0ABR2Z5J1_9AGAR</name>
<feature type="signal peptide" evidence="1">
    <location>
        <begin position="1"/>
        <end position="16"/>
    </location>
</feature>
<proteinExistence type="predicted"/>
<evidence type="ECO:0000256" key="1">
    <source>
        <dbReference type="SAM" id="SignalP"/>
    </source>
</evidence>
<reference evidence="2 3" key="1">
    <citation type="submission" date="2024-05" db="EMBL/GenBank/DDBJ databases">
        <title>A draft genome resource for the thread blight pathogen Marasmius tenuissimus strain MS-2.</title>
        <authorList>
            <person name="Yulfo-Soto G.E."/>
            <person name="Baruah I.K."/>
            <person name="Amoako-Attah I."/>
            <person name="Bukari Y."/>
            <person name="Meinhardt L.W."/>
            <person name="Bailey B.A."/>
            <person name="Cohen S.P."/>
        </authorList>
    </citation>
    <scope>NUCLEOTIDE SEQUENCE [LARGE SCALE GENOMIC DNA]</scope>
    <source>
        <strain evidence="2 3">MS-2</strain>
    </source>
</reference>
<sequence length="102" mass="11722">MQLLWHIWATITPVLLWRLRNQAIFEGKIKNERETQAAINAAGGYQVQAIASAWKKNPATKIQGLCLSICHSIMMAVDLEGEIPDLEMWNLHYHSKHEKQDK</sequence>
<gene>
    <name evidence="2" type="ORF">AAF712_016908</name>
</gene>
<comment type="caution">
    <text evidence="2">The sequence shown here is derived from an EMBL/GenBank/DDBJ whole genome shotgun (WGS) entry which is preliminary data.</text>
</comment>
<dbReference type="Proteomes" id="UP001437256">
    <property type="component" value="Unassembled WGS sequence"/>
</dbReference>